<feature type="domain" description="BON" evidence="3">
    <location>
        <begin position="122"/>
        <end position="191"/>
    </location>
</feature>
<proteinExistence type="predicted"/>
<dbReference type="Pfam" id="PF04972">
    <property type="entry name" value="BON"/>
    <property type="match status" value="2"/>
</dbReference>
<reference evidence="4 5" key="1">
    <citation type="submission" date="2018-06" db="EMBL/GenBank/DDBJ databases">
        <authorList>
            <consortium name="Pathogen Informatics"/>
            <person name="Doyle S."/>
        </authorList>
    </citation>
    <scope>NUCLEOTIDE SEQUENCE [LARGE SCALE GENOMIC DNA]</scope>
    <source>
        <strain evidence="4 5">NCTC13337</strain>
    </source>
</reference>
<sequence>MKKTLLFSLVCLIALQGCAPLIIGGAATGAVVANDRRTTGRVVDDRTLQLSIASKIANIKRIADYSHINVTTYDGVVLLTGEAANQTIRQDAETIAARTEGTKRVVNDIIIGPRSSLANRAYDTKQTAKVKTALFDVNIAGFNPNRVKVVTEHGVTYLMGLLTQNEANAAINVARRVSGVARVVSLFEINNRINQPQPNPFAGEHTYNQELHR</sequence>
<keyword evidence="4" id="KW-0449">Lipoprotein</keyword>
<dbReference type="AlphaFoldDB" id="A0A380MTB7"/>
<evidence type="ECO:0000313" key="5">
    <source>
        <dbReference type="Proteomes" id="UP000254601"/>
    </source>
</evidence>
<feature type="domain" description="BON" evidence="3">
    <location>
        <begin position="44"/>
        <end position="113"/>
    </location>
</feature>
<dbReference type="RefSeq" id="WP_072576432.1">
    <property type="nucleotide sequence ID" value="NZ_LWHB01000072.1"/>
</dbReference>
<accession>A0A380MTB7</accession>
<organism evidence="4 5">
    <name type="scientific">Suttonella ornithocola</name>
    <dbReference type="NCBI Taxonomy" id="279832"/>
    <lineage>
        <taxon>Bacteria</taxon>
        <taxon>Pseudomonadati</taxon>
        <taxon>Pseudomonadota</taxon>
        <taxon>Gammaproteobacteria</taxon>
        <taxon>Cardiobacteriales</taxon>
        <taxon>Cardiobacteriaceae</taxon>
        <taxon>Suttonella</taxon>
    </lineage>
</organism>
<evidence type="ECO:0000256" key="2">
    <source>
        <dbReference type="SAM" id="SignalP"/>
    </source>
</evidence>
<evidence type="ECO:0000313" key="4">
    <source>
        <dbReference type="EMBL" id="SUO95434.1"/>
    </source>
</evidence>
<dbReference type="Proteomes" id="UP000254601">
    <property type="component" value="Unassembled WGS sequence"/>
</dbReference>
<keyword evidence="5" id="KW-1185">Reference proteome</keyword>
<dbReference type="PROSITE" id="PS51257">
    <property type="entry name" value="PROKAR_LIPOPROTEIN"/>
    <property type="match status" value="1"/>
</dbReference>
<dbReference type="InterPro" id="IPR051686">
    <property type="entry name" value="Lipoprotein_DolP"/>
</dbReference>
<feature type="signal peptide" evidence="2">
    <location>
        <begin position="1"/>
        <end position="19"/>
    </location>
</feature>
<gene>
    <name evidence="4" type="ORF">NCTC13337_01331</name>
</gene>
<dbReference type="InterPro" id="IPR007055">
    <property type="entry name" value="BON_dom"/>
</dbReference>
<evidence type="ECO:0000256" key="1">
    <source>
        <dbReference type="ARBA" id="ARBA00022729"/>
    </source>
</evidence>
<name>A0A380MTB7_9GAMM</name>
<dbReference type="OrthoDB" id="9783990at2"/>
<dbReference type="PANTHER" id="PTHR34606:SF4">
    <property type="entry name" value="OUTER MEMBRANE LIPOPROTEIN DOLP"/>
    <property type="match status" value="1"/>
</dbReference>
<dbReference type="Gene3D" id="3.30.1340.30">
    <property type="match status" value="1"/>
</dbReference>
<keyword evidence="1 2" id="KW-0732">Signal</keyword>
<dbReference type="InterPro" id="IPR014004">
    <property type="entry name" value="Transpt-assoc_nodulatn_dom_bac"/>
</dbReference>
<evidence type="ECO:0000259" key="3">
    <source>
        <dbReference type="PROSITE" id="PS50914"/>
    </source>
</evidence>
<dbReference type="PROSITE" id="PS50914">
    <property type="entry name" value="BON"/>
    <property type="match status" value="2"/>
</dbReference>
<feature type="chain" id="PRO_5016839005" evidence="2">
    <location>
        <begin position="20"/>
        <end position="213"/>
    </location>
</feature>
<dbReference type="PANTHER" id="PTHR34606">
    <property type="entry name" value="BON DOMAIN-CONTAINING PROTEIN"/>
    <property type="match status" value="1"/>
</dbReference>
<dbReference type="EMBL" id="UHIC01000001">
    <property type="protein sequence ID" value="SUO95434.1"/>
    <property type="molecule type" value="Genomic_DNA"/>
</dbReference>
<dbReference type="SMART" id="SM00749">
    <property type="entry name" value="BON"/>
    <property type="match status" value="2"/>
</dbReference>
<protein>
    <submittedName>
        <fullName evidence="4">Outer membrane lipoprotein</fullName>
    </submittedName>
</protein>